<evidence type="ECO:0000256" key="2">
    <source>
        <dbReference type="ARBA" id="ARBA00012417"/>
    </source>
</evidence>
<keyword evidence="6" id="KW-0239">DNA-directed DNA polymerase</keyword>
<dbReference type="GO" id="GO:0000166">
    <property type="term" value="F:nucleotide binding"/>
    <property type="evidence" value="ECO:0007669"/>
    <property type="project" value="InterPro"/>
</dbReference>
<dbReference type="Proteomes" id="UP000324800">
    <property type="component" value="Unassembled WGS sequence"/>
</dbReference>
<evidence type="ECO:0000256" key="7">
    <source>
        <dbReference type="ARBA" id="ARBA00023125"/>
    </source>
</evidence>
<comment type="similarity">
    <text evidence="1">Belongs to the DNA polymerase type-B family.</text>
</comment>
<evidence type="ECO:0000256" key="3">
    <source>
        <dbReference type="ARBA" id="ARBA00022679"/>
    </source>
</evidence>
<dbReference type="PANTHER" id="PTHR33206:SF1">
    <property type="entry name" value="DNA-DIRECTED DNA POLYMERASE"/>
    <property type="match status" value="1"/>
</dbReference>
<keyword evidence="4" id="KW-0548">Nucleotidyltransferase</keyword>
<dbReference type="GO" id="GO:0003677">
    <property type="term" value="F:DNA binding"/>
    <property type="evidence" value="ECO:0007669"/>
    <property type="project" value="UniProtKB-KW"/>
</dbReference>
<evidence type="ECO:0000259" key="9">
    <source>
        <dbReference type="Pfam" id="PF03175"/>
    </source>
</evidence>
<dbReference type="PRINTS" id="PR00106">
    <property type="entry name" value="DNAPOLB"/>
</dbReference>
<evidence type="ECO:0000313" key="10">
    <source>
        <dbReference type="EMBL" id="KAA6373781.1"/>
    </source>
</evidence>
<proteinExistence type="inferred from homology"/>
<dbReference type="InterPro" id="IPR004868">
    <property type="entry name" value="DNA-dir_DNA_pol_B_mt/vir"/>
</dbReference>
<dbReference type="InterPro" id="IPR006172">
    <property type="entry name" value="DNA-dir_DNA_pol_B"/>
</dbReference>
<gene>
    <name evidence="10" type="ORF">EZS28_030692</name>
</gene>
<name>A0A5J4UVA7_9EUKA</name>
<organism evidence="10 11">
    <name type="scientific">Streblomastix strix</name>
    <dbReference type="NCBI Taxonomy" id="222440"/>
    <lineage>
        <taxon>Eukaryota</taxon>
        <taxon>Metamonada</taxon>
        <taxon>Preaxostyla</taxon>
        <taxon>Oxymonadida</taxon>
        <taxon>Streblomastigidae</taxon>
        <taxon>Streblomastix</taxon>
    </lineage>
</organism>
<evidence type="ECO:0000313" key="11">
    <source>
        <dbReference type="Proteomes" id="UP000324800"/>
    </source>
</evidence>
<reference evidence="10 11" key="1">
    <citation type="submission" date="2019-03" db="EMBL/GenBank/DDBJ databases">
        <title>Single cell metagenomics reveals metabolic interactions within the superorganism composed of flagellate Streblomastix strix and complex community of Bacteroidetes bacteria on its surface.</title>
        <authorList>
            <person name="Treitli S.C."/>
            <person name="Kolisko M."/>
            <person name="Husnik F."/>
            <person name="Keeling P."/>
            <person name="Hampl V."/>
        </authorList>
    </citation>
    <scope>NUCLEOTIDE SEQUENCE [LARGE SCALE GENOMIC DNA]</scope>
    <source>
        <strain evidence="10">ST1C</strain>
    </source>
</reference>
<dbReference type="AlphaFoldDB" id="A0A5J4UVA7"/>
<dbReference type="PANTHER" id="PTHR33206">
    <property type="entry name" value="PROTEIN CBG10425"/>
    <property type="match status" value="1"/>
</dbReference>
<dbReference type="GO" id="GO:0006260">
    <property type="term" value="P:DNA replication"/>
    <property type="evidence" value="ECO:0007669"/>
    <property type="project" value="UniProtKB-KW"/>
</dbReference>
<evidence type="ECO:0000256" key="4">
    <source>
        <dbReference type="ARBA" id="ARBA00022695"/>
    </source>
</evidence>
<feature type="domain" description="DNA-directed DNA polymerase family B mitochondria/virus" evidence="9">
    <location>
        <begin position="312"/>
        <end position="449"/>
    </location>
</feature>
<evidence type="ECO:0000256" key="6">
    <source>
        <dbReference type="ARBA" id="ARBA00022932"/>
    </source>
</evidence>
<keyword evidence="3" id="KW-0808">Transferase</keyword>
<dbReference type="InterPro" id="IPR043502">
    <property type="entry name" value="DNA/RNA_pol_sf"/>
</dbReference>
<accession>A0A5J4UVA7</accession>
<protein>
    <recommendedName>
        <fullName evidence="2">DNA-directed DNA polymerase</fullName>
        <ecNumber evidence="2">2.7.7.7</ecNumber>
    </recommendedName>
</protein>
<evidence type="ECO:0000256" key="1">
    <source>
        <dbReference type="ARBA" id="ARBA00005755"/>
    </source>
</evidence>
<keyword evidence="7" id="KW-0238">DNA-binding</keyword>
<evidence type="ECO:0000256" key="5">
    <source>
        <dbReference type="ARBA" id="ARBA00022705"/>
    </source>
</evidence>
<dbReference type="SUPFAM" id="SSF56672">
    <property type="entry name" value="DNA/RNA polymerases"/>
    <property type="match status" value="1"/>
</dbReference>
<dbReference type="EMBL" id="SNRW01012471">
    <property type="protein sequence ID" value="KAA6373781.1"/>
    <property type="molecule type" value="Genomic_DNA"/>
</dbReference>
<dbReference type="Pfam" id="PF03175">
    <property type="entry name" value="DNA_pol_B_2"/>
    <property type="match status" value="1"/>
</dbReference>
<dbReference type="GO" id="GO:0003887">
    <property type="term" value="F:DNA-directed DNA polymerase activity"/>
    <property type="evidence" value="ECO:0007669"/>
    <property type="project" value="UniProtKB-KW"/>
</dbReference>
<comment type="catalytic activity">
    <reaction evidence="8">
        <text>DNA(n) + a 2'-deoxyribonucleoside 5'-triphosphate = DNA(n+1) + diphosphate</text>
        <dbReference type="Rhea" id="RHEA:22508"/>
        <dbReference type="Rhea" id="RHEA-COMP:17339"/>
        <dbReference type="Rhea" id="RHEA-COMP:17340"/>
        <dbReference type="ChEBI" id="CHEBI:33019"/>
        <dbReference type="ChEBI" id="CHEBI:61560"/>
        <dbReference type="ChEBI" id="CHEBI:173112"/>
        <dbReference type="EC" id="2.7.7.7"/>
    </reaction>
</comment>
<keyword evidence="5" id="KW-0235">DNA replication</keyword>
<comment type="caution">
    <text evidence="10">The sequence shown here is derived from an EMBL/GenBank/DDBJ whole genome shotgun (WGS) entry which is preliminary data.</text>
</comment>
<dbReference type="EC" id="2.7.7.7" evidence="2"/>
<sequence>MAACSNAIKYAKAYEDFDINGVYPNFEDQSQKFYLTENYWQSKVRGYESQDKHQKRDTTNNVQDQDFGYFKQLFKVSNCSICGCKFTVNNKPTLDRIDNLKGHSKDNVQPCCLYCNCFCSNKDKNIGKLFIQLRKYCKIRCLPTNLTDIDVYHLIRSGITGGLSNVMHRVNRAGIDFIKRLYYNKEAKKVTVVTTDHRITHVVGVDFNSLYPSVMSSETHKFIKYTNGKMYMCGSQTGKVMGDNDHSKQTILRIINSNKRFTVDGQLFVAEVKGHIDENYLNDYINFPPILRNYEFVTDEKTIGSYMYNHMKDNKIKTDQKQRKLTNLSSTMGEYMTFSSYYLWFLIDDCHFIIDDVRQLVLFNKHDQFNSFIKEFTKNRIEAKLDENKGQEQFFKIVMNSSYGSDGMNTEKYHKVKIMNRKQTERAIKSNAFMDEQKISEDSYIVQMNPQHCSCKTPLQVAFFVLDNAKYWYLNFIYNFMYKCFDINRIHFIEGDTDSAYWGISGNPNEDFTQQFNAVIKDRDFYNENAKYFFPTIRGNVYDEKKILGLAIERQGTAMYALAPKNYMIETNYCANSKIKSKGVNQKTNKITKAQIIDCIEEGKITKCTNMRLGQKNHKMSQLSIEKNGITGIHTKAIVLENQSCCPYIFGLTAKDYSYA</sequence>
<evidence type="ECO:0000256" key="8">
    <source>
        <dbReference type="ARBA" id="ARBA00049244"/>
    </source>
</evidence>